<evidence type="ECO:0000313" key="3">
    <source>
        <dbReference type="Proteomes" id="UP000054549"/>
    </source>
</evidence>
<dbReference type="AlphaFoldDB" id="A0A0C2WQ55"/>
<keyword evidence="1" id="KW-1133">Transmembrane helix</keyword>
<organism evidence="2 3">
    <name type="scientific">Amanita muscaria (strain Koide BX008)</name>
    <dbReference type="NCBI Taxonomy" id="946122"/>
    <lineage>
        <taxon>Eukaryota</taxon>
        <taxon>Fungi</taxon>
        <taxon>Dikarya</taxon>
        <taxon>Basidiomycota</taxon>
        <taxon>Agaricomycotina</taxon>
        <taxon>Agaricomycetes</taxon>
        <taxon>Agaricomycetidae</taxon>
        <taxon>Agaricales</taxon>
        <taxon>Pluteineae</taxon>
        <taxon>Amanitaceae</taxon>
        <taxon>Amanita</taxon>
    </lineage>
</organism>
<evidence type="ECO:0008006" key="4">
    <source>
        <dbReference type="Google" id="ProtNLM"/>
    </source>
</evidence>
<proteinExistence type="predicted"/>
<keyword evidence="1" id="KW-0812">Transmembrane</keyword>
<keyword evidence="1" id="KW-0472">Membrane</keyword>
<evidence type="ECO:0000313" key="2">
    <source>
        <dbReference type="EMBL" id="KIL58378.1"/>
    </source>
</evidence>
<dbReference type="OrthoDB" id="3040714at2759"/>
<dbReference type="EMBL" id="KN818339">
    <property type="protein sequence ID" value="KIL58378.1"/>
    <property type="molecule type" value="Genomic_DNA"/>
</dbReference>
<dbReference type="HOGENOM" id="CLU_013871_4_1_1"/>
<evidence type="ECO:0000256" key="1">
    <source>
        <dbReference type="SAM" id="Phobius"/>
    </source>
</evidence>
<feature type="transmembrane region" description="Helical" evidence="1">
    <location>
        <begin position="12"/>
        <end position="31"/>
    </location>
</feature>
<name>A0A0C2WQ55_AMAMK</name>
<sequence length="278" mass="31569">MDEELYLRWRVPFVGLTIVGCNITFYAIIAIDHRFRIVSLTPGLSCIPSASDGRDRTLLYSAFTAALVLQARILQDCKRLWNNPPAVIPADARHFPAVSKLCKYPPSGGNHFSFEIQSFFPDRQPYPRLYVAETPDKQRVLIKFTRRYPIELHEYCANLGHAPPILAFEKLPGGWCATAMEYIESGPPITDPSLPPAHRDCWAAALLRLMDDFHSKDFVPGDSVTLVDFDWGGKDEEARLNNELLQGRASDDLGITKEDDRQVLRNANLVNIRDRYYM</sequence>
<accession>A0A0C2WQ55</accession>
<protein>
    <recommendedName>
        <fullName evidence="4">Aminoglycoside phosphotransferase domain-containing protein</fullName>
    </recommendedName>
</protein>
<reference evidence="2 3" key="1">
    <citation type="submission" date="2014-04" db="EMBL/GenBank/DDBJ databases">
        <title>Evolutionary Origins and Diversification of the Mycorrhizal Mutualists.</title>
        <authorList>
            <consortium name="DOE Joint Genome Institute"/>
            <consortium name="Mycorrhizal Genomics Consortium"/>
            <person name="Kohler A."/>
            <person name="Kuo A."/>
            <person name="Nagy L.G."/>
            <person name="Floudas D."/>
            <person name="Copeland A."/>
            <person name="Barry K.W."/>
            <person name="Cichocki N."/>
            <person name="Veneault-Fourrey C."/>
            <person name="LaButti K."/>
            <person name="Lindquist E.A."/>
            <person name="Lipzen A."/>
            <person name="Lundell T."/>
            <person name="Morin E."/>
            <person name="Murat C."/>
            <person name="Riley R."/>
            <person name="Ohm R."/>
            <person name="Sun H."/>
            <person name="Tunlid A."/>
            <person name="Henrissat B."/>
            <person name="Grigoriev I.V."/>
            <person name="Hibbett D.S."/>
            <person name="Martin F."/>
        </authorList>
    </citation>
    <scope>NUCLEOTIDE SEQUENCE [LARGE SCALE GENOMIC DNA]</scope>
    <source>
        <strain evidence="2 3">Koide BX008</strain>
    </source>
</reference>
<dbReference type="InParanoid" id="A0A0C2WQ55"/>
<gene>
    <name evidence="2" type="ORF">M378DRAFT_181285</name>
</gene>
<dbReference type="Proteomes" id="UP000054549">
    <property type="component" value="Unassembled WGS sequence"/>
</dbReference>
<keyword evidence="3" id="KW-1185">Reference proteome</keyword>